<feature type="compositionally biased region" description="Basic and acidic residues" evidence="1">
    <location>
        <begin position="25"/>
        <end position="43"/>
    </location>
</feature>
<accession>A0ABS8VIW9</accession>
<evidence type="ECO:0000313" key="2">
    <source>
        <dbReference type="EMBL" id="MCE0480753.1"/>
    </source>
</evidence>
<gene>
    <name evidence="2" type="ORF">HAX54_037856</name>
</gene>
<feature type="region of interest" description="Disordered" evidence="1">
    <location>
        <begin position="1"/>
        <end position="43"/>
    </location>
</feature>
<evidence type="ECO:0000313" key="3">
    <source>
        <dbReference type="Proteomes" id="UP000823775"/>
    </source>
</evidence>
<sequence length="99" mass="11787">MASRSKEINKRNKGINIKEPAPNFKKLEDKGNWKGKTVDKENTHGDKQEYHYIEIVQQETESKELWKKLLEEWPNTPANWEETRKDKKIRMSTGKNRGF</sequence>
<dbReference type="Proteomes" id="UP000823775">
    <property type="component" value="Unassembled WGS sequence"/>
</dbReference>
<protein>
    <submittedName>
        <fullName evidence="2">Uncharacterized protein</fullName>
    </submittedName>
</protein>
<proteinExistence type="predicted"/>
<reference evidence="2 3" key="1">
    <citation type="journal article" date="2021" name="BMC Genomics">
        <title>Datura genome reveals duplications of psychoactive alkaloid biosynthetic genes and high mutation rate following tissue culture.</title>
        <authorList>
            <person name="Rajewski A."/>
            <person name="Carter-House D."/>
            <person name="Stajich J."/>
            <person name="Litt A."/>
        </authorList>
    </citation>
    <scope>NUCLEOTIDE SEQUENCE [LARGE SCALE GENOMIC DNA]</scope>
    <source>
        <strain evidence="2">AR-01</strain>
    </source>
</reference>
<name>A0ABS8VIW9_DATST</name>
<keyword evidence="3" id="KW-1185">Reference proteome</keyword>
<organism evidence="2 3">
    <name type="scientific">Datura stramonium</name>
    <name type="common">Jimsonweed</name>
    <name type="synonym">Common thornapple</name>
    <dbReference type="NCBI Taxonomy" id="4076"/>
    <lineage>
        <taxon>Eukaryota</taxon>
        <taxon>Viridiplantae</taxon>
        <taxon>Streptophyta</taxon>
        <taxon>Embryophyta</taxon>
        <taxon>Tracheophyta</taxon>
        <taxon>Spermatophyta</taxon>
        <taxon>Magnoliopsida</taxon>
        <taxon>eudicotyledons</taxon>
        <taxon>Gunneridae</taxon>
        <taxon>Pentapetalae</taxon>
        <taxon>asterids</taxon>
        <taxon>lamiids</taxon>
        <taxon>Solanales</taxon>
        <taxon>Solanaceae</taxon>
        <taxon>Solanoideae</taxon>
        <taxon>Datureae</taxon>
        <taxon>Datura</taxon>
    </lineage>
</organism>
<evidence type="ECO:0000256" key="1">
    <source>
        <dbReference type="SAM" id="MobiDB-lite"/>
    </source>
</evidence>
<dbReference type="EMBL" id="JACEIK010005112">
    <property type="protein sequence ID" value="MCE0480753.1"/>
    <property type="molecule type" value="Genomic_DNA"/>
</dbReference>
<comment type="caution">
    <text evidence="2">The sequence shown here is derived from an EMBL/GenBank/DDBJ whole genome shotgun (WGS) entry which is preliminary data.</text>
</comment>
<feature type="compositionally biased region" description="Basic and acidic residues" evidence="1">
    <location>
        <begin position="1"/>
        <end position="10"/>
    </location>
</feature>